<organism evidence="2 3">
    <name type="scientific">Fusarium napiforme</name>
    <dbReference type="NCBI Taxonomy" id="42672"/>
    <lineage>
        <taxon>Eukaryota</taxon>
        <taxon>Fungi</taxon>
        <taxon>Dikarya</taxon>
        <taxon>Ascomycota</taxon>
        <taxon>Pezizomycotina</taxon>
        <taxon>Sordariomycetes</taxon>
        <taxon>Hypocreomycetidae</taxon>
        <taxon>Hypocreales</taxon>
        <taxon>Nectriaceae</taxon>
        <taxon>Fusarium</taxon>
        <taxon>Fusarium fujikuroi species complex</taxon>
    </lineage>
</organism>
<proteinExistence type="predicted"/>
<accession>A0A8H5K011</accession>
<gene>
    <name evidence="2" type="ORF">FNAPI_2793</name>
</gene>
<name>A0A8H5K011_9HYPO</name>
<dbReference type="AlphaFoldDB" id="A0A8H5K011"/>
<feature type="compositionally biased region" description="Basic and acidic residues" evidence="1">
    <location>
        <begin position="28"/>
        <end position="40"/>
    </location>
</feature>
<reference evidence="2 3" key="1">
    <citation type="submission" date="2020-05" db="EMBL/GenBank/DDBJ databases">
        <title>Identification and distribution of gene clusters putatively required for synthesis of sphingolipid metabolism inhibitors in phylogenetically diverse species of the filamentous fungus Fusarium.</title>
        <authorList>
            <person name="Kim H.-S."/>
            <person name="Busman M."/>
            <person name="Brown D.W."/>
            <person name="Divon H."/>
            <person name="Uhlig S."/>
            <person name="Proctor R.H."/>
        </authorList>
    </citation>
    <scope>NUCLEOTIDE SEQUENCE [LARGE SCALE GENOMIC DNA]</scope>
    <source>
        <strain evidence="2 3">NRRL 25196</strain>
    </source>
</reference>
<sequence length="243" mass="27802">MFIVIPECESLPSEAEEVGEEQEEEKVYEERERRFDPAADPELHNIPHQSLIQFDPETQWSNLARKCSETGELKVDPTTLVINLANRHRRILGFDQFITSWALYFGPQSRYNKSHAFDWEDFISEEKADYINLEEALEHIYDSLSDTITQVIIATDSPSLVKLVTEDLTKLARDNDFWRYKLYLLISREGGQEGGGEAGSEGGLITSTYNYTTPRTNLSSQAYPPVSCTSQSQYHIREIPLAN</sequence>
<feature type="region of interest" description="Disordered" evidence="1">
    <location>
        <begin position="10"/>
        <end position="40"/>
    </location>
</feature>
<evidence type="ECO:0000313" key="2">
    <source>
        <dbReference type="EMBL" id="KAF5563165.1"/>
    </source>
</evidence>
<evidence type="ECO:0000256" key="1">
    <source>
        <dbReference type="SAM" id="MobiDB-lite"/>
    </source>
</evidence>
<protein>
    <submittedName>
        <fullName evidence="2">Uncharacterized protein</fullName>
    </submittedName>
</protein>
<keyword evidence="3" id="KW-1185">Reference proteome</keyword>
<dbReference type="Proteomes" id="UP000574317">
    <property type="component" value="Unassembled WGS sequence"/>
</dbReference>
<dbReference type="EMBL" id="JAAOAO010000094">
    <property type="protein sequence ID" value="KAF5563165.1"/>
    <property type="molecule type" value="Genomic_DNA"/>
</dbReference>
<feature type="compositionally biased region" description="Acidic residues" evidence="1">
    <location>
        <begin position="14"/>
        <end position="27"/>
    </location>
</feature>
<evidence type="ECO:0000313" key="3">
    <source>
        <dbReference type="Proteomes" id="UP000574317"/>
    </source>
</evidence>
<comment type="caution">
    <text evidence="2">The sequence shown here is derived from an EMBL/GenBank/DDBJ whole genome shotgun (WGS) entry which is preliminary data.</text>
</comment>